<dbReference type="RefSeq" id="WP_203759549.1">
    <property type="nucleotide sequence ID" value="NZ_BAAABO010000004.1"/>
</dbReference>
<accession>A0ABQ3XV00</accession>
<feature type="compositionally biased region" description="Polar residues" evidence="1">
    <location>
        <begin position="48"/>
        <end position="57"/>
    </location>
</feature>
<evidence type="ECO:0000313" key="3">
    <source>
        <dbReference type="Proteomes" id="UP000609879"/>
    </source>
</evidence>
<proteinExistence type="predicted"/>
<name>A0ABQ3XV00_9ACTN</name>
<feature type="region of interest" description="Disordered" evidence="1">
    <location>
        <begin position="43"/>
        <end position="64"/>
    </location>
</feature>
<evidence type="ECO:0000256" key="1">
    <source>
        <dbReference type="SAM" id="MobiDB-lite"/>
    </source>
</evidence>
<evidence type="ECO:0000313" key="2">
    <source>
        <dbReference type="EMBL" id="GID71567.1"/>
    </source>
</evidence>
<protein>
    <submittedName>
        <fullName evidence="2">Uncharacterized protein</fullName>
    </submittedName>
</protein>
<keyword evidence="3" id="KW-1185">Reference proteome</keyword>
<dbReference type="Proteomes" id="UP000609879">
    <property type="component" value="Unassembled WGS sequence"/>
</dbReference>
<reference evidence="2 3" key="1">
    <citation type="submission" date="2021-01" db="EMBL/GenBank/DDBJ databases">
        <title>Whole genome shotgun sequence of Actinoplanes deccanensis NBRC 13994.</title>
        <authorList>
            <person name="Komaki H."/>
            <person name="Tamura T."/>
        </authorList>
    </citation>
    <scope>NUCLEOTIDE SEQUENCE [LARGE SCALE GENOMIC DNA]</scope>
    <source>
        <strain evidence="2 3">NBRC 13994</strain>
    </source>
</reference>
<organism evidence="2 3">
    <name type="scientific">Paractinoplanes deccanensis</name>
    <dbReference type="NCBI Taxonomy" id="113561"/>
    <lineage>
        <taxon>Bacteria</taxon>
        <taxon>Bacillati</taxon>
        <taxon>Actinomycetota</taxon>
        <taxon>Actinomycetes</taxon>
        <taxon>Micromonosporales</taxon>
        <taxon>Micromonosporaceae</taxon>
        <taxon>Paractinoplanes</taxon>
    </lineage>
</organism>
<dbReference type="EMBL" id="BOMI01000002">
    <property type="protein sequence ID" value="GID71567.1"/>
    <property type="molecule type" value="Genomic_DNA"/>
</dbReference>
<sequence length="64" mass="6884">MVAAGRAFVSAVEADPSLAVPDAEFESMCYFFAHLHAQRFGDYPETGSGISRESASNPDGWPTM</sequence>
<comment type="caution">
    <text evidence="2">The sequence shown here is derived from an EMBL/GenBank/DDBJ whole genome shotgun (WGS) entry which is preliminary data.</text>
</comment>
<gene>
    <name evidence="2" type="ORF">Ade02nite_02080</name>
</gene>